<name>U4LBE5_PYROM</name>
<evidence type="ECO:0000256" key="1">
    <source>
        <dbReference type="SAM" id="Coils"/>
    </source>
</evidence>
<keyword evidence="1" id="KW-0175">Coiled coil</keyword>
<protein>
    <submittedName>
        <fullName evidence="2">Uncharacterized protein</fullName>
    </submittedName>
</protein>
<gene>
    <name evidence="2" type="ORF">PCON_02380</name>
</gene>
<evidence type="ECO:0000313" key="3">
    <source>
        <dbReference type="Proteomes" id="UP000018144"/>
    </source>
</evidence>
<keyword evidence="3" id="KW-1185">Reference proteome</keyword>
<feature type="coiled-coil region" evidence="1">
    <location>
        <begin position="20"/>
        <end position="83"/>
    </location>
</feature>
<dbReference type="AlphaFoldDB" id="U4LBE5"/>
<dbReference type="EMBL" id="HF936265">
    <property type="protein sequence ID" value="CCX15921.1"/>
    <property type="molecule type" value="Genomic_DNA"/>
</dbReference>
<reference evidence="2 3" key="1">
    <citation type="journal article" date="2013" name="PLoS Genet.">
        <title>The genome and development-dependent transcriptomes of Pyronema confluens: a window into fungal evolution.</title>
        <authorList>
            <person name="Traeger S."/>
            <person name="Altegoer F."/>
            <person name="Freitag M."/>
            <person name="Gabaldon T."/>
            <person name="Kempken F."/>
            <person name="Kumar A."/>
            <person name="Marcet-Houben M."/>
            <person name="Poggeler S."/>
            <person name="Stajich J.E."/>
            <person name="Nowrousian M."/>
        </authorList>
    </citation>
    <scope>NUCLEOTIDE SEQUENCE [LARGE SCALE GENOMIC DNA]</scope>
    <source>
        <strain evidence="3">CBS 100304</strain>
        <tissue evidence="2">Vegetative mycelium</tissue>
    </source>
</reference>
<organism evidence="2 3">
    <name type="scientific">Pyronema omphalodes (strain CBS 100304)</name>
    <name type="common">Pyronema confluens</name>
    <dbReference type="NCBI Taxonomy" id="1076935"/>
    <lineage>
        <taxon>Eukaryota</taxon>
        <taxon>Fungi</taxon>
        <taxon>Dikarya</taxon>
        <taxon>Ascomycota</taxon>
        <taxon>Pezizomycotina</taxon>
        <taxon>Pezizomycetes</taxon>
        <taxon>Pezizales</taxon>
        <taxon>Pyronemataceae</taxon>
        <taxon>Pyronema</taxon>
    </lineage>
</organism>
<proteinExistence type="predicted"/>
<sequence length="140" mass="15911">MSPKQSTMHSTTITDRYKNAATLKAELDQLTAEITLAEEKAKSVENRSFNKIWDGFLKVHDTLLNAKKNLEDLRATLLQKDKETAQAIKTVEDRYADFLDASAALIEYVETLKMEGFRDQFRDMLAGHMAMKHPNSQSCV</sequence>
<evidence type="ECO:0000313" key="2">
    <source>
        <dbReference type="EMBL" id="CCX15921.1"/>
    </source>
</evidence>
<dbReference type="Proteomes" id="UP000018144">
    <property type="component" value="Unassembled WGS sequence"/>
</dbReference>
<accession>U4LBE5</accession>